<protein>
    <submittedName>
        <fullName evidence="2">Uncharacterized protein</fullName>
    </submittedName>
</protein>
<feature type="region of interest" description="Disordered" evidence="1">
    <location>
        <begin position="379"/>
        <end position="416"/>
    </location>
</feature>
<feature type="region of interest" description="Disordered" evidence="1">
    <location>
        <begin position="587"/>
        <end position="654"/>
    </location>
</feature>
<feature type="compositionally biased region" description="Low complexity" evidence="1">
    <location>
        <begin position="506"/>
        <end position="547"/>
    </location>
</feature>
<feature type="compositionally biased region" description="Low complexity" evidence="1">
    <location>
        <begin position="135"/>
        <end position="147"/>
    </location>
</feature>
<dbReference type="Proteomes" id="UP000037923">
    <property type="component" value="Unassembled WGS sequence"/>
</dbReference>
<feature type="region of interest" description="Disordered" evidence="1">
    <location>
        <begin position="907"/>
        <end position="942"/>
    </location>
</feature>
<feature type="region of interest" description="Disordered" evidence="1">
    <location>
        <begin position="242"/>
        <end position="276"/>
    </location>
</feature>
<feature type="compositionally biased region" description="Acidic residues" evidence="1">
    <location>
        <begin position="915"/>
        <end position="930"/>
    </location>
</feature>
<feature type="region of interest" description="Disordered" evidence="1">
    <location>
        <begin position="53"/>
        <end position="107"/>
    </location>
</feature>
<reference evidence="2 3" key="1">
    <citation type="submission" date="2015-07" db="EMBL/GenBank/DDBJ databases">
        <title>High-quality genome of monoxenous trypanosomatid Leptomonas pyrrhocoris.</title>
        <authorList>
            <person name="Flegontov P."/>
            <person name="Butenko A."/>
            <person name="Firsov S."/>
            <person name="Vlcek C."/>
            <person name="Logacheva M.D."/>
            <person name="Field M."/>
            <person name="Filatov D."/>
            <person name="Flegontova O."/>
            <person name="Gerasimov E."/>
            <person name="Jackson A.P."/>
            <person name="Kelly S."/>
            <person name="Opperdoes F."/>
            <person name="O'Reilly A."/>
            <person name="Votypka J."/>
            <person name="Yurchenko V."/>
            <person name="Lukes J."/>
        </authorList>
    </citation>
    <scope>NUCLEOTIDE SEQUENCE [LARGE SCALE GENOMIC DNA]</scope>
    <source>
        <strain evidence="2">H10</strain>
    </source>
</reference>
<feature type="compositionally biased region" description="Basic and acidic residues" evidence="1">
    <location>
        <begin position="620"/>
        <end position="651"/>
    </location>
</feature>
<feature type="compositionally biased region" description="Polar residues" evidence="1">
    <location>
        <begin position="88"/>
        <end position="100"/>
    </location>
</feature>
<feature type="region of interest" description="Disordered" evidence="1">
    <location>
        <begin position="497"/>
        <end position="559"/>
    </location>
</feature>
<comment type="caution">
    <text evidence="2">The sequence shown here is derived from an EMBL/GenBank/DDBJ whole genome shotgun (WGS) entry which is preliminary data.</text>
</comment>
<gene>
    <name evidence="2" type="ORF">ABB37_07369</name>
</gene>
<feature type="compositionally biased region" description="Low complexity" evidence="1">
    <location>
        <begin position="381"/>
        <end position="392"/>
    </location>
</feature>
<feature type="region of interest" description="Disordered" evidence="1">
    <location>
        <begin position="1132"/>
        <end position="1192"/>
    </location>
</feature>
<evidence type="ECO:0000256" key="1">
    <source>
        <dbReference type="SAM" id="MobiDB-lite"/>
    </source>
</evidence>
<feature type="compositionally biased region" description="Basic and acidic residues" evidence="1">
    <location>
        <begin position="972"/>
        <end position="983"/>
    </location>
</feature>
<feature type="region of interest" description="Disordered" evidence="1">
    <location>
        <begin position="1230"/>
        <end position="1251"/>
    </location>
</feature>
<feature type="compositionally biased region" description="Low complexity" evidence="1">
    <location>
        <begin position="1132"/>
        <end position="1144"/>
    </location>
</feature>
<dbReference type="GeneID" id="26907655"/>
<feature type="region of interest" description="Disordered" evidence="1">
    <location>
        <begin position="338"/>
        <end position="360"/>
    </location>
</feature>
<organism evidence="2 3">
    <name type="scientific">Leptomonas pyrrhocoris</name>
    <name type="common">Firebug parasite</name>
    <dbReference type="NCBI Taxonomy" id="157538"/>
    <lineage>
        <taxon>Eukaryota</taxon>
        <taxon>Discoba</taxon>
        <taxon>Euglenozoa</taxon>
        <taxon>Kinetoplastea</taxon>
        <taxon>Metakinetoplastina</taxon>
        <taxon>Trypanosomatida</taxon>
        <taxon>Trypanosomatidae</taxon>
        <taxon>Leishmaniinae</taxon>
        <taxon>Leptomonas</taxon>
    </lineage>
</organism>
<feature type="compositionally biased region" description="Basic and acidic residues" evidence="1">
    <location>
        <begin position="156"/>
        <end position="174"/>
    </location>
</feature>
<feature type="compositionally biased region" description="Basic and acidic residues" evidence="1">
    <location>
        <begin position="340"/>
        <end position="352"/>
    </location>
</feature>
<keyword evidence="3" id="KW-1185">Reference proteome</keyword>
<dbReference type="OMA" id="GVMLECN"/>
<feature type="region of interest" description="Disordered" evidence="1">
    <location>
        <begin position="135"/>
        <end position="210"/>
    </location>
</feature>
<feature type="compositionally biased region" description="Polar residues" evidence="1">
    <location>
        <begin position="601"/>
        <end position="615"/>
    </location>
</feature>
<feature type="compositionally biased region" description="Basic and acidic residues" evidence="1">
    <location>
        <begin position="1044"/>
        <end position="1054"/>
    </location>
</feature>
<feature type="compositionally biased region" description="Polar residues" evidence="1">
    <location>
        <begin position="999"/>
        <end position="1020"/>
    </location>
</feature>
<dbReference type="OrthoDB" id="267350at2759"/>
<dbReference type="VEuPathDB" id="TriTrypDB:LpyrH10_18_0960"/>
<name>A0A0N0DT55_LEPPY</name>
<sequence>MDELRLEFLTFVGYERPQAGQPGEAPPTSGRVHLVTLQGASAFLHLSPTLCSPHSVALSPPPPPSAPPRPQLEDTNARNEPLPPVARNGTTGATQPSLQRTAGGGEASEKSLLHVLTTTSVPPDDFEVEFVHSASSASSASSRSPSAQETPIAAEGDGHARDAAGQREEAKDSKGVAPPALPEDKQEEREAEAEAELQSMNSGDAVLPPNMEHGIELTVREEDGAQLDRTLTRCALKLFNGQLPQQQQTPQLSAEERHQGSDRTNVPSSSQQQPQLWSEAAHYHRVMLMGYDSAGAVAYLMAVPFAQKVPPLSSWRLFPLPLLLCPVTQLTHLYSEAQQQEEKDAGEQHRNDGTAAAAASPQRFPVLPRWSFDCNAESAQSSHVSSPPRRVSNTLSHGSLLAPPQPRPPAAATAAAALPPSSSSLCSTSPDAYLSPPLRWHFPAIGHIPALSLPQIFQVVPTKVYQLARPVEEEVVFVGVACGVPWVREVVVSRRGANGEEEADDASAAAAAAEGARRGTALSPHTSSASASHASTTTTTTTAAVSAAPPPGYRWKDPRGYVVPLVSCHDARDLRGRYGLVDVAAERPPQQQQEQQERRPSSTATLPPTALSPSATVFHPDSEKKGDEAEGENLRTHPPHPAEEGEAHDTPPTHITSTAAAAATAAATAISSTGQAPLYVKKGTMVFVPGRFGVMLECVAKPTVLETHFGVAHGDRLVQRIAPSSPLPSSHDNSNHHPGLPLAEIKEMKEEESPTTTAAVAMTVMGAYQRNVLVVLTDGASQATLFPIHRGVAEVAELFRKVAGAPLPPPALPLEDSSPSAPPPQASCGAAAPSVAPQRSKDEATLKAAPAPVAAAAAAGAVMSQDSIIPQGTAQGGVEEVPVHLGPTSIFVEEDAPDLAAGKSLRKDVAAEAPGEAEDGDSGDDDDDETVPLPTTSLLAPAEEVTITSASATPTTAVPPVGVLPAVPHHVADAEEQRRRTPFEDSSLPTAHVRDENEYSGSAQVLSSDHTPSILPTPSASLARRLQSECDQEDEGVPSNAFHRAGEEGIDRRGGPSFLEEVNTRVAVPAVAVEDGVPLSSGEGGLSAAAAPTTAHEASAARSSASPAAVMPESYYASESSGVAAAATLPAPPQALATPPTTHANDALLHEGFTPSYSPPAGPADGHTAPRRGVPRGDGRSYDGDTPDASLHLRPLSTAASAAVTPAPFTNFMKAFAVFALRQPADGHAKKSAVSSTGSLAGEKGREGNAPAPLCGLQPILDFYRAQPLVRVRAATESRWRCRAAWCGDGSNAAVQDLKESASTTVFEDLCVDELIALLRVV</sequence>
<feature type="compositionally biased region" description="Pro residues" evidence="1">
    <location>
        <begin position="59"/>
        <end position="70"/>
    </location>
</feature>
<feature type="region of interest" description="Disordered" evidence="1">
    <location>
        <begin position="810"/>
        <end position="847"/>
    </location>
</feature>
<feature type="compositionally biased region" description="Low complexity" evidence="1">
    <location>
        <begin position="242"/>
        <end position="252"/>
    </location>
</feature>
<dbReference type="RefSeq" id="XP_015655457.1">
    <property type="nucleotide sequence ID" value="XM_015805980.1"/>
</dbReference>
<evidence type="ECO:0000313" key="3">
    <source>
        <dbReference type="Proteomes" id="UP000037923"/>
    </source>
</evidence>
<accession>A0A0N0DT55</accession>
<dbReference type="EMBL" id="LGTL01000018">
    <property type="protein sequence ID" value="KPA77018.1"/>
    <property type="molecule type" value="Genomic_DNA"/>
</dbReference>
<evidence type="ECO:0000313" key="2">
    <source>
        <dbReference type="EMBL" id="KPA77018.1"/>
    </source>
</evidence>
<proteinExistence type="predicted"/>
<feature type="region of interest" description="Disordered" evidence="1">
    <location>
        <begin position="972"/>
        <end position="1056"/>
    </location>
</feature>